<dbReference type="OrthoDB" id="214012at2157"/>
<dbReference type="PANTHER" id="PTHR30177">
    <property type="entry name" value="GLYCINE BETAINE/L-PROLINE TRANSPORT SYSTEM PERMEASE PROTEIN PROW"/>
    <property type="match status" value="1"/>
</dbReference>
<dbReference type="PANTHER" id="PTHR30177:SF4">
    <property type="entry name" value="OSMOPROTECTANT IMPORT PERMEASE PROTEIN OSMW"/>
    <property type="match status" value="1"/>
</dbReference>
<gene>
    <name evidence="8" type="ordered locus">Mpal_1354</name>
</gene>
<organism evidence="8 9">
    <name type="scientific">Methanosphaerula palustris (strain ATCC BAA-1556 / DSM 19958 / E1-9c)</name>
    <dbReference type="NCBI Taxonomy" id="521011"/>
    <lineage>
        <taxon>Archaea</taxon>
        <taxon>Methanobacteriati</taxon>
        <taxon>Methanobacteriota</taxon>
        <taxon>Stenosarchaea group</taxon>
        <taxon>Methanomicrobia</taxon>
        <taxon>Methanomicrobiales</taxon>
        <taxon>Methanoregulaceae</taxon>
        <taxon>Methanosphaerula</taxon>
    </lineage>
</organism>
<dbReference type="eggNOG" id="arCOG00171">
    <property type="taxonomic scope" value="Archaea"/>
</dbReference>
<evidence type="ECO:0000256" key="1">
    <source>
        <dbReference type="ARBA" id="ARBA00004141"/>
    </source>
</evidence>
<feature type="domain" description="ABC transmembrane type-1" evidence="7">
    <location>
        <begin position="11"/>
        <end position="190"/>
    </location>
</feature>
<dbReference type="HOGENOM" id="CLU_046113_7_2_2"/>
<evidence type="ECO:0000256" key="4">
    <source>
        <dbReference type="ARBA" id="ARBA00022989"/>
    </source>
</evidence>
<dbReference type="InterPro" id="IPR000515">
    <property type="entry name" value="MetI-like"/>
</dbReference>
<evidence type="ECO:0000313" key="8">
    <source>
        <dbReference type="EMBL" id="ACL16687.1"/>
    </source>
</evidence>
<keyword evidence="3 6" id="KW-0812">Transmembrane</keyword>
<dbReference type="GO" id="GO:0055085">
    <property type="term" value="P:transmembrane transport"/>
    <property type="evidence" value="ECO:0007669"/>
    <property type="project" value="InterPro"/>
</dbReference>
<protein>
    <submittedName>
        <fullName evidence="8">Binding-protein-dependent transport systems inner membrane component</fullName>
    </submittedName>
</protein>
<dbReference type="InterPro" id="IPR035906">
    <property type="entry name" value="MetI-like_sf"/>
</dbReference>
<evidence type="ECO:0000256" key="3">
    <source>
        <dbReference type="ARBA" id="ARBA00022692"/>
    </source>
</evidence>
<evidence type="ECO:0000259" key="7">
    <source>
        <dbReference type="PROSITE" id="PS50928"/>
    </source>
</evidence>
<keyword evidence="5 6" id="KW-0472">Membrane</keyword>
<keyword evidence="9" id="KW-1185">Reference proteome</keyword>
<dbReference type="PROSITE" id="PS50928">
    <property type="entry name" value="ABC_TM1"/>
    <property type="match status" value="1"/>
</dbReference>
<dbReference type="EMBL" id="CP001338">
    <property type="protein sequence ID" value="ACL16687.1"/>
    <property type="molecule type" value="Genomic_DNA"/>
</dbReference>
<feature type="transmembrane region" description="Helical" evidence="6">
    <location>
        <begin position="129"/>
        <end position="151"/>
    </location>
</feature>
<sequence>MVLLSTLLAAIGDHILLAYSALLVSILLAVPLTLLMLYCRPAARVIMPVTNLVQAVPSLAVVALIVPLIGIGFYPAVIAIVLRALLPLVKNTWVGLVSIDPAEIDAANGLGLTRWEILRYIRAPHALPPFFAGVRFAAILANSLAVLTAIIGSGGLGSLVFEGLAGMNTVTLAAGAVPAILLALTVDLLLGRAEQAVILRGIDD</sequence>
<dbReference type="Gene3D" id="1.10.3720.10">
    <property type="entry name" value="MetI-like"/>
    <property type="match status" value="1"/>
</dbReference>
<accession>B8GHU7</accession>
<dbReference type="AlphaFoldDB" id="B8GHU7"/>
<keyword evidence="2 6" id="KW-0813">Transport</keyword>
<evidence type="ECO:0000256" key="2">
    <source>
        <dbReference type="ARBA" id="ARBA00022448"/>
    </source>
</evidence>
<dbReference type="GO" id="GO:0031460">
    <property type="term" value="P:glycine betaine transport"/>
    <property type="evidence" value="ECO:0007669"/>
    <property type="project" value="TreeGrafter"/>
</dbReference>
<evidence type="ECO:0000256" key="6">
    <source>
        <dbReference type="RuleBase" id="RU363032"/>
    </source>
</evidence>
<dbReference type="KEGG" id="mpl:Mpal_1354"/>
<dbReference type="InterPro" id="IPR051204">
    <property type="entry name" value="ABC_transp_perm/SBD"/>
</dbReference>
<dbReference type="GeneID" id="7269959"/>
<feature type="transmembrane region" description="Helical" evidence="6">
    <location>
        <begin position="58"/>
        <end position="82"/>
    </location>
</feature>
<dbReference type="Proteomes" id="UP000002457">
    <property type="component" value="Chromosome"/>
</dbReference>
<feature type="transmembrane region" description="Helical" evidence="6">
    <location>
        <begin position="171"/>
        <end position="190"/>
    </location>
</feature>
<comment type="subcellular location">
    <subcellularLocation>
        <location evidence="6">Cell membrane</location>
        <topology evidence="6">Multi-pass membrane protein</topology>
    </subcellularLocation>
    <subcellularLocation>
        <location evidence="1">Membrane</location>
        <topology evidence="1">Multi-pass membrane protein</topology>
    </subcellularLocation>
</comment>
<comment type="similarity">
    <text evidence="6">Belongs to the binding-protein-dependent transport system permease family.</text>
</comment>
<proteinExistence type="inferred from homology"/>
<dbReference type="Pfam" id="PF00528">
    <property type="entry name" value="BPD_transp_1"/>
    <property type="match status" value="1"/>
</dbReference>
<dbReference type="CDD" id="cd06261">
    <property type="entry name" value="TM_PBP2"/>
    <property type="match status" value="1"/>
</dbReference>
<evidence type="ECO:0000313" key="9">
    <source>
        <dbReference type="Proteomes" id="UP000002457"/>
    </source>
</evidence>
<dbReference type="SUPFAM" id="SSF161098">
    <property type="entry name" value="MetI-like"/>
    <property type="match status" value="1"/>
</dbReference>
<feature type="transmembrane region" description="Helical" evidence="6">
    <location>
        <begin position="16"/>
        <end position="38"/>
    </location>
</feature>
<keyword evidence="4 6" id="KW-1133">Transmembrane helix</keyword>
<evidence type="ECO:0000256" key="5">
    <source>
        <dbReference type="ARBA" id="ARBA00023136"/>
    </source>
</evidence>
<name>B8GHU7_METPE</name>
<dbReference type="GO" id="GO:0005886">
    <property type="term" value="C:plasma membrane"/>
    <property type="evidence" value="ECO:0007669"/>
    <property type="project" value="UniProtKB-SubCell"/>
</dbReference>
<reference evidence="8 9" key="1">
    <citation type="journal article" date="2015" name="Genome Announc.">
        <title>Complete Genome Sequence of Methanosphaerula palustris E1-9CT, a Hydrogenotrophic Methanogen Isolated from a Minerotrophic Fen Peatland.</title>
        <authorList>
            <person name="Cadillo-Quiroz H."/>
            <person name="Browne P."/>
            <person name="Kyrpides N."/>
            <person name="Woyke T."/>
            <person name="Goodwin L."/>
            <person name="Detter C."/>
            <person name="Yavitt J.B."/>
            <person name="Zinder S.H."/>
        </authorList>
    </citation>
    <scope>NUCLEOTIDE SEQUENCE [LARGE SCALE GENOMIC DNA]</scope>
    <source>
        <strain evidence="9">ATCC BAA-1556 / DSM 19958 / E1-9c</strain>
    </source>
</reference>
<dbReference type="RefSeq" id="WP_012618006.1">
    <property type="nucleotide sequence ID" value="NC_011832.1"/>
</dbReference>
<dbReference type="STRING" id="521011.Mpal_1354"/>